<gene>
    <name evidence="3" type="ORF">ACET3X_002169</name>
</gene>
<accession>A0ABR3UPG0</accession>
<dbReference type="GeneID" id="96082491"/>
<keyword evidence="2" id="KW-0732">Signal</keyword>
<feature type="chain" id="PRO_5045477653" evidence="2">
    <location>
        <begin position="21"/>
        <end position="409"/>
    </location>
</feature>
<proteinExistence type="predicted"/>
<feature type="compositionally biased region" description="Low complexity" evidence="1">
    <location>
        <begin position="21"/>
        <end position="30"/>
    </location>
</feature>
<feature type="region of interest" description="Disordered" evidence="1">
    <location>
        <begin position="21"/>
        <end position="62"/>
    </location>
</feature>
<organism evidence="3 4">
    <name type="scientific">Alternaria dauci</name>
    <dbReference type="NCBI Taxonomy" id="48095"/>
    <lineage>
        <taxon>Eukaryota</taxon>
        <taxon>Fungi</taxon>
        <taxon>Dikarya</taxon>
        <taxon>Ascomycota</taxon>
        <taxon>Pezizomycotina</taxon>
        <taxon>Dothideomycetes</taxon>
        <taxon>Pleosporomycetidae</taxon>
        <taxon>Pleosporales</taxon>
        <taxon>Pleosporineae</taxon>
        <taxon>Pleosporaceae</taxon>
        <taxon>Alternaria</taxon>
        <taxon>Alternaria sect. Porri</taxon>
    </lineage>
</organism>
<comment type="caution">
    <text evidence="3">The sequence shown here is derived from an EMBL/GenBank/DDBJ whole genome shotgun (WGS) entry which is preliminary data.</text>
</comment>
<evidence type="ECO:0000313" key="3">
    <source>
        <dbReference type="EMBL" id="KAL1798132.1"/>
    </source>
</evidence>
<dbReference type="Proteomes" id="UP001578633">
    <property type="component" value="Chromosome 2"/>
</dbReference>
<sequence>MKRAFFLFFTLLAVLALASSSPDAPTTSDLATSSIPEANVQEVSTSDTDTSQTTDEESPHQLPVDDDLIAELHAITGSNTTWPNITHSNISASTAGDVETLTDQNKMKHLKSWYRVDIRMGLTGTHVGTFGGERLYTRMYELLKRCKNGGNLDDCVISNVVWSNGGRYSTDSKLYLNVLLSSINTRLEGLEDLTYRMMARAFQKMTETPSNCYPASLSPDHPGGPTNEGGTGRNLWFCNVASQVMIVYPINGGPMQSLLKVTLEWDHATDQKHYKCDEIAQSNTIMDWVSKPFVNDYYLLGGKKQDAFRKEIAKLHNWKANRVATYTSCLWDHCFNTRSEMAEPRHEWIEVDDCEPNWNPIGCDPGSETRKQKSLHCPPEYRGTRTYTHGKLNTRNDGDYWHWDWNDST</sequence>
<name>A0ABR3UPG0_9PLEO</name>
<protein>
    <submittedName>
        <fullName evidence="3">Uncharacterized protein</fullName>
    </submittedName>
</protein>
<feature type="compositionally biased region" description="Low complexity" evidence="1">
    <location>
        <begin position="40"/>
        <end position="53"/>
    </location>
</feature>
<keyword evidence="4" id="KW-1185">Reference proteome</keyword>
<evidence type="ECO:0000256" key="2">
    <source>
        <dbReference type="SAM" id="SignalP"/>
    </source>
</evidence>
<dbReference type="RefSeq" id="XP_069308716.1">
    <property type="nucleotide sequence ID" value="XM_069449409.1"/>
</dbReference>
<reference evidence="3 4" key="1">
    <citation type="submission" date="2024-09" db="EMBL/GenBank/DDBJ databases">
        <title>T2T genomes of carrot and Alternaria dauci and their utility for understanding host-pathogen interaction during carrot leaf blight disease.</title>
        <authorList>
            <person name="Liu W."/>
            <person name="Xu S."/>
            <person name="Ou C."/>
            <person name="Liu X."/>
            <person name="Zhuang F."/>
            <person name="Deng X.W."/>
        </authorList>
    </citation>
    <scope>NUCLEOTIDE SEQUENCE [LARGE SCALE GENOMIC DNA]</scope>
    <source>
        <strain evidence="3 4">A2016</strain>
    </source>
</reference>
<feature type="signal peptide" evidence="2">
    <location>
        <begin position="1"/>
        <end position="20"/>
    </location>
</feature>
<evidence type="ECO:0000313" key="4">
    <source>
        <dbReference type="Proteomes" id="UP001578633"/>
    </source>
</evidence>
<dbReference type="EMBL" id="JBHGVX010000002">
    <property type="protein sequence ID" value="KAL1798132.1"/>
    <property type="molecule type" value="Genomic_DNA"/>
</dbReference>
<evidence type="ECO:0000256" key="1">
    <source>
        <dbReference type="SAM" id="MobiDB-lite"/>
    </source>
</evidence>